<keyword evidence="9" id="KW-1185">Reference proteome</keyword>
<evidence type="ECO:0000256" key="1">
    <source>
        <dbReference type="ARBA" id="ARBA00004141"/>
    </source>
</evidence>
<feature type="transmembrane region" description="Helical" evidence="6">
    <location>
        <begin position="304"/>
        <end position="324"/>
    </location>
</feature>
<organism evidence="8 9">
    <name type="scientific">Kordiimonas sediminis</name>
    <dbReference type="NCBI Taxonomy" id="1735581"/>
    <lineage>
        <taxon>Bacteria</taxon>
        <taxon>Pseudomonadati</taxon>
        <taxon>Pseudomonadota</taxon>
        <taxon>Alphaproteobacteria</taxon>
        <taxon>Kordiimonadales</taxon>
        <taxon>Kordiimonadaceae</taxon>
        <taxon>Kordiimonas</taxon>
    </lineage>
</organism>
<reference evidence="8" key="2">
    <citation type="submission" date="2020-09" db="EMBL/GenBank/DDBJ databases">
        <authorList>
            <person name="Sun Q."/>
            <person name="Kim S."/>
        </authorList>
    </citation>
    <scope>NUCLEOTIDE SEQUENCE</scope>
    <source>
        <strain evidence="8">KCTC 42590</strain>
    </source>
</reference>
<name>A0A919AZM8_9PROT</name>
<dbReference type="PROSITE" id="PS50850">
    <property type="entry name" value="MFS"/>
    <property type="match status" value="1"/>
</dbReference>
<dbReference type="InterPro" id="IPR036259">
    <property type="entry name" value="MFS_trans_sf"/>
</dbReference>
<dbReference type="EMBL" id="BNCI01000002">
    <property type="protein sequence ID" value="GHF30366.1"/>
    <property type="molecule type" value="Genomic_DNA"/>
</dbReference>
<protein>
    <submittedName>
        <fullName evidence="8">MFS transporter</fullName>
    </submittedName>
</protein>
<dbReference type="Pfam" id="PF07690">
    <property type="entry name" value="MFS_1"/>
    <property type="match status" value="1"/>
</dbReference>
<keyword evidence="3 6" id="KW-0812">Transmembrane</keyword>
<comment type="subcellular location">
    <subcellularLocation>
        <location evidence="1">Membrane</location>
        <topology evidence="1">Multi-pass membrane protein</topology>
    </subcellularLocation>
</comment>
<dbReference type="SUPFAM" id="SSF103473">
    <property type="entry name" value="MFS general substrate transporter"/>
    <property type="match status" value="1"/>
</dbReference>
<feature type="transmembrane region" description="Helical" evidence="6">
    <location>
        <begin position="180"/>
        <end position="202"/>
    </location>
</feature>
<feature type="transmembrane region" description="Helical" evidence="6">
    <location>
        <begin position="235"/>
        <end position="253"/>
    </location>
</feature>
<keyword evidence="5 6" id="KW-0472">Membrane</keyword>
<feature type="domain" description="Major facilitator superfamily (MFS) profile" evidence="7">
    <location>
        <begin position="27"/>
        <end position="425"/>
    </location>
</feature>
<dbReference type="InterPro" id="IPR044770">
    <property type="entry name" value="MFS_spinster-like"/>
</dbReference>
<comment type="caution">
    <text evidence="8">The sequence shown here is derived from an EMBL/GenBank/DDBJ whole genome shotgun (WGS) entry which is preliminary data.</text>
</comment>
<feature type="transmembrane region" description="Helical" evidence="6">
    <location>
        <begin position="330"/>
        <end position="352"/>
    </location>
</feature>
<gene>
    <name evidence="8" type="ORF">GCM10017044_27190</name>
</gene>
<evidence type="ECO:0000256" key="4">
    <source>
        <dbReference type="ARBA" id="ARBA00022989"/>
    </source>
</evidence>
<evidence type="ECO:0000256" key="6">
    <source>
        <dbReference type="SAM" id="Phobius"/>
    </source>
</evidence>
<dbReference type="AlphaFoldDB" id="A0A919AZM8"/>
<feature type="transmembrane region" description="Helical" evidence="6">
    <location>
        <begin position="273"/>
        <end position="292"/>
    </location>
</feature>
<evidence type="ECO:0000256" key="3">
    <source>
        <dbReference type="ARBA" id="ARBA00022692"/>
    </source>
</evidence>
<dbReference type="PANTHER" id="PTHR23505">
    <property type="entry name" value="SPINSTER"/>
    <property type="match status" value="1"/>
</dbReference>
<feature type="transmembrane region" description="Helical" evidence="6">
    <location>
        <begin position="153"/>
        <end position="174"/>
    </location>
</feature>
<dbReference type="GO" id="GO:0016020">
    <property type="term" value="C:membrane"/>
    <property type="evidence" value="ECO:0007669"/>
    <property type="project" value="UniProtKB-SubCell"/>
</dbReference>
<feature type="transmembrane region" description="Helical" evidence="6">
    <location>
        <begin position="26"/>
        <end position="45"/>
    </location>
</feature>
<feature type="transmembrane region" description="Helical" evidence="6">
    <location>
        <begin position="65"/>
        <end position="83"/>
    </location>
</feature>
<dbReference type="RefSeq" id="WP_191253868.1">
    <property type="nucleotide sequence ID" value="NZ_BNCI01000002.1"/>
</dbReference>
<dbReference type="Proteomes" id="UP000630923">
    <property type="component" value="Unassembled WGS sequence"/>
</dbReference>
<evidence type="ECO:0000256" key="2">
    <source>
        <dbReference type="ARBA" id="ARBA00022448"/>
    </source>
</evidence>
<feature type="transmembrane region" description="Helical" evidence="6">
    <location>
        <begin position="364"/>
        <end position="385"/>
    </location>
</feature>
<feature type="transmembrane region" description="Helical" evidence="6">
    <location>
        <begin position="405"/>
        <end position="421"/>
    </location>
</feature>
<evidence type="ECO:0000259" key="7">
    <source>
        <dbReference type="PROSITE" id="PS50850"/>
    </source>
</evidence>
<reference evidence="8" key="1">
    <citation type="journal article" date="2014" name="Int. J. Syst. Evol. Microbiol.">
        <title>Complete genome sequence of Corynebacterium casei LMG S-19264T (=DSM 44701T), isolated from a smear-ripened cheese.</title>
        <authorList>
            <consortium name="US DOE Joint Genome Institute (JGI-PGF)"/>
            <person name="Walter F."/>
            <person name="Albersmeier A."/>
            <person name="Kalinowski J."/>
            <person name="Ruckert C."/>
        </authorList>
    </citation>
    <scope>NUCLEOTIDE SEQUENCE</scope>
    <source>
        <strain evidence="8">KCTC 42590</strain>
    </source>
</reference>
<dbReference type="GO" id="GO:0022857">
    <property type="term" value="F:transmembrane transporter activity"/>
    <property type="evidence" value="ECO:0007669"/>
    <property type="project" value="InterPro"/>
</dbReference>
<sequence length="436" mass="47275">MTDIRNESTPEGTAPSGGASQRQIKVALFILTIVYAFNFIDRQILVIMQEAIKVDLGLSDTQLGILSGFSFAIFYVTAGLPIARYADRANRRNIVATALAVWSSMTAISGLVQNYWQLVLARIGVGIGEAGGSPPSHSMISDMYPPEKRATALAIYSSGLYLGVLLGYLIGGYFSDVYGWRMTFFLVGIPGVLLAIVVRFAIKEPIRGQFDEGVALKERPSFLQTLKFLMTLKSFPYFAFGCAMSAFVSYGVGNFMPSFMIRYHGFSPTEVGFILSATNGLAGMIGTFLGGWAADRLSKYDVRWYMWFPAITGGLAIPVGVFAYNTDNSTLMIALAFFQLVLSATYLAPAIAMSHRLSGPVMRAMASAVLFFILNLIGLGLGPVVVGALSDIIREITGNESLREALTITVMIALVKVFLFYKAGKNLNADLEAGQK</sequence>
<dbReference type="Gene3D" id="1.20.1250.20">
    <property type="entry name" value="MFS general substrate transporter like domains"/>
    <property type="match status" value="2"/>
</dbReference>
<keyword evidence="4 6" id="KW-1133">Transmembrane helix</keyword>
<dbReference type="PANTHER" id="PTHR23505:SF79">
    <property type="entry name" value="PROTEIN SPINSTER"/>
    <property type="match status" value="1"/>
</dbReference>
<proteinExistence type="predicted"/>
<keyword evidence="2" id="KW-0813">Transport</keyword>
<evidence type="ECO:0000313" key="8">
    <source>
        <dbReference type="EMBL" id="GHF30366.1"/>
    </source>
</evidence>
<dbReference type="CDD" id="cd17328">
    <property type="entry name" value="MFS_spinster_like"/>
    <property type="match status" value="1"/>
</dbReference>
<evidence type="ECO:0000256" key="5">
    <source>
        <dbReference type="ARBA" id="ARBA00023136"/>
    </source>
</evidence>
<accession>A0A919AZM8</accession>
<dbReference type="InterPro" id="IPR020846">
    <property type="entry name" value="MFS_dom"/>
</dbReference>
<evidence type="ECO:0000313" key="9">
    <source>
        <dbReference type="Proteomes" id="UP000630923"/>
    </source>
</evidence>
<dbReference type="InterPro" id="IPR011701">
    <property type="entry name" value="MFS"/>
</dbReference>